<keyword evidence="1" id="KW-1133">Transmembrane helix</keyword>
<gene>
    <name evidence="2" type="ORF">BWP39_26930</name>
</gene>
<feature type="transmembrane region" description="Helical" evidence="1">
    <location>
        <begin position="91"/>
        <end position="108"/>
    </location>
</feature>
<evidence type="ECO:0000256" key="1">
    <source>
        <dbReference type="SAM" id="Phobius"/>
    </source>
</evidence>
<reference evidence="2 3" key="1">
    <citation type="submission" date="2017-01" db="EMBL/GenBank/DDBJ databases">
        <title>Whole-Genome Shotgun Sequencing of Two beta-Proteobacterial Species in Search of the Bulgecin Biosynthetic Cluster.</title>
        <authorList>
            <person name="Horsman M.E."/>
            <person name="Marous D.R."/>
            <person name="Li R."/>
            <person name="Oliver R.A."/>
            <person name="Byun B."/>
            <person name="Emrich S.J."/>
            <person name="Boggess B."/>
            <person name="Townsend C.A."/>
            <person name="Mobashery S."/>
        </authorList>
    </citation>
    <scope>NUCLEOTIDE SEQUENCE [LARGE SCALE GENOMIC DNA]</scope>
    <source>
        <strain evidence="2 3">ATCC 31363</strain>
    </source>
</reference>
<feature type="transmembrane region" description="Helical" evidence="1">
    <location>
        <begin position="25"/>
        <end position="47"/>
    </location>
</feature>
<dbReference type="Proteomes" id="UP000218022">
    <property type="component" value="Unassembled WGS sequence"/>
</dbReference>
<dbReference type="EMBL" id="MTZV01000006">
    <property type="protein sequence ID" value="PCE23313.1"/>
    <property type="molecule type" value="Genomic_DNA"/>
</dbReference>
<organism evidence="2 3">
    <name type="scientific">Paraburkholderia acidicola</name>
    <dbReference type="NCBI Taxonomy" id="1912599"/>
    <lineage>
        <taxon>Bacteria</taxon>
        <taxon>Pseudomonadati</taxon>
        <taxon>Pseudomonadota</taxon>
        <taxon>Betaproteobacteria</taxon>
        <taxon>Burkholderiales</taxon>
        <taxon>Burkholderiaceae</taxon>
        <taxon>Paraburkholderia</taxon>
    </lineage>
</organism>
<keyword evidence="1" id="KW-0812">Transmembrane</keyword>
<sequence>MELPLVFIRDSAYVLRGLNMNPKRFAAVLPWLALVRFAPGLAVVAYATKGLIDALVYGHAEFCTGTKYHTICNTVTTAQYAELHGQIQMDWIYLVLGLALVLVGWFVPRGIPSGKGR</sequence>
<name>A0A2A4ENS9_9BURK</name>
<comment type="caution">
    <text evidence="2">The sequence shown here is derived from an EMBL/GenBank/DDBJ whole genome shotgun (WGS) entry which is preliminary data.</text>
</comment>
<keyword evidence="1" id="KW-0472">Membrane</keyword>
<dbReference type="AlphaFoldDB" id="A0A2A4ENS9"/>
<proteinExistence type="predicted"/>
<accession>A0A2A4ENS9</accession>
<evidence type="ECO:0000313" key="2">
    <source>
        <dbReference type="EMBL" id="PCE23313.1"/>
    </source>
</evidence>
<protein>
    <submittedName>
        <fullName evidence="2">Uncharacterized protein</fullName>
    </submittedName>
</protein>
<evidence type="ECO:0000313" key="3">
    <source>
        <dbReference type="Proteomes" id="UP000218022"/>
    </source>
</evidence>